<organism evidence="14 15">
    <name type="scientific">Coregonus suidteri</name>
    <dbReference type="NCBI Taxonomy" id="861788"/>
    <lineage>
        <taxon>Eukaryota</taxon>
        <taxon>Metazoa</taxon>
        <taxon>Chordata</taxon>
        <taxon>Craniata</taxon>
        <taxon>Vertebrata</taxon>
        <taxon>Euteleostomi</taxon>
        <taxon>Actinopterygii</taxon>
        <taxon>Neopterygii</taxon>
        <taxon>Teleostei</taxon>
        <taxon>Protacanthopterygii</taxon>
        <taxon>Salmoniformes</taxon>
        <taxon>Salmonidae</taxon>
        <taxon>Coregoninae</taxon>
        <taxon>Coregonus</taxon>
    </lineage>
</organism>
<dbReference type="FunFam" id="1.20.1070.10:FF:000142">
    <property type="entry name" value="G protein-coupled receptor 55"/>
    <property type="match status" value="1"/>
</dbReference>
<evidence type="ECO:0000256" key="1">
    <source>
        <dbReference type="ARBA" id="ARBA00004651"/>
    </source>
</evidence>
<evidence type="ECO:0000313" key="15">
    <source>
        <dbReference type="Proteomes" id="UP001356427"/>
    </source>
</evidence>
<dbReference type="PROSITE" id="PS00237">
    <property type="entry name" value="G_PROTEIN_RECEP_F1_1"/>
    <property type="match status" value="1"/>
</dbReference>
<dbReference type="InterPro" id="IPR000276">
    <property type="entry name" value="GPCR_Rhodpsn"/>
</dbReference>
<dbReference type="PROSITE" id="PS50262">
    <property type="entry name" value="G_PROTEIN_RECEP_F1_2"/>
    <property type="match status" value="1"/>
</dbReference>
<keyword evidence="4 11" id="KW-0812">Transmembrane</keyword>
<feature type="transmembrane region" description="Helical" evidence="12">
    <location>
        <begin position="315"/>
        <end position="340"/>
    </location>
</feature>
<evidence type="ECO:0000256" key="10">
    <source>
        <dbReference type="ARBA" id="ARBA00023224"/>
    </source>
</evidence>
<gene>
    <name evidence="14" type="ORF">J4Q44_G00376000</name>
</gene>
<evidence type="ECO:0000259" key="13">
    <source>
        <dbReference type="PROSITE" id="PS50262"/>
    </source>
</evidence>
<evidence type="ECO:0000256" key="2">
    <source>
        <dbReference type="ARBA" id="ARBA00006193"/>
    </source>
</evidence>
<sequence length="409" mass="45211">MNNSGNYLGDSELWKTCKEPEDVVQFNIGLFATLLVAASLELVLCGIQMVNGLFGCICGTCGGKEELYLELKTIAIKIPTHKHQTETTKKVAMTINTTHNCTEPQSNWIFVGVYSMVFMVGLILNLTALVVFFCYTKSWSHTTVYMINLAIADLLLVLTLPLRIYYHLGMHGLSQVLCEGVGLVLLVNMYGSIFLLTCMCFDRCVAVCFPMSCRVREGRKKAPLVCLGVWGLTIGASLPIYISKRSKASKEIQVDRCFGSFPVYATQTTAVASTLTVGFGIPLVVMLVCSWALIHAITRSAVAQTDLINSGKIQRMIATSLVIFLACFLPYHGTLALLYVHREAVPCSLLSVYHYSLMVACLNAILDPLAYYFTTETFRRKVDMDAMTRMFPLNSQNSEGNNSRAPVNT</sequence>
<dbReference type="GO" id="GO:0007200">
    <property type="term" value="P:phospholipase C-activating G protein-coupled receptor signaling pathway"/>
    <property type="evidence" value="ECO:0007669"/>
    <property type="project" value="TreeGrafter"/>
</dbReference>
<dbReference type="EMBL" id="JAGTTL010000039">
    <property type="protein sequence ID" value="KAK6291815.1"/>
    <property type="molecule type" value="Genomic_DNA"/>
</dbReference>
<evidence type="ECO:0000313" key="14">
    <source>
        <dbReference type="EMBL" id="KAK6291815.1"/>
    </source>
</evidence>
<evidence type="ECO:0000256" key="5">
    <source>
        <dbReference type="ARBA" id="ARBA00022989"/>
    </source>
</evidence>
<comment type="caution">
    <text evidence="14">The sequence shown here is derived from an EMBL/GenBank/DDBJ whole genome shotgun (WGS) entry which is preliminary data.</text>
</comment>
<comment type="similarity">
    <text evidence="11">Belongs to the G-protein coupled receptor 1 family.</text>
</comment>
<dbReference type="InterPro" id="IPR008661">
    <property type="entry name" value="L6_membrane"/>
</dbReference>
<reference evidence="14 15" key="1">
    <citation type="submission" date="2021-04" db="EMBL/GenBank/DDBJ databases">
        <authorList>
            <person name="De Guttry C."/>
            <person name="Zahm M."/>
            <person name="Klopp C."/>
            <person name="Cabau C."/>
            <person name="Louis A."/>
            <person name="Berthelot C."/>
            <person name="Parey E."/>
            <person name="Roest Crollius H."/>
            <person name="Montfort J."/>
            <person name="Robinson-Rechavi M."/>
            <person name="Bucao C."/>
            <person name="Bouchez O."/>
            <person name="Gislard M."/>
            <person name="Lluch J."/>
            <person name="Milhes M."/>
            <person name="Lampietro C."/>
            <person name="Lopez Roques C."/>
            <person name="Donnadieu C."/>
            <person name="Braasch I."/>
            <person name="Desvignes T."/>
            <person name="Postlethwait J."/>
            <person name="Bobe J."/>
            <person name="Wedekind C."/>
            <person name="Guiguen Y."/>
        </authorList>
    </citation>
    <scope>NUCLEOTIDE SEQUENCE [LARGE SCALE GENOMIC DNA]</scope>
    <source>
        <strain evidence="14">Cs_M1</strain>
        <tissue evidence="14">Blood</tissue>
    </source>
</reference>
<evidence type="ECO:0000256" key="4">
    <source>
        <dbReference type="ARBA" id="ARBA00022692"/>
    </source>
</evidence>
<comment type="subcellular location">
    <subcellularLocation>
        <location evidence="1">Cell membrane</location>
        <topology evidence="1">Multi-pass membrane protein</topology>
    </subcellularLocation>
</comment>
<feature type="transmembrane region" description="Helical" evidence="12">
    <location>
        <begin position="147"/>
        <end position="168"/>
    </location>
</feature>
<evidence type="ECO:0000256" key="11">
    <source>
        <dbReference type="RuleBase" id="RU000688"/>
    </source>
</evidence>
<feature type="transmembrane region" description="Helical" evidence="12">
    <location>
        <begin position="270"/>
        <end position="294"/>
    </location>
</feature>
<dbReference type="Pfam" id="PF05805">
    <property type="entry name" value="L6_membrane"/>
    <property type="match status" value="1"/>
</dbReference>
<evidence type="ECO:0000256" key="3">
    <source>
        <dbReference type="ARBA" id="ARBA00022475"/>
    </source>
</evidence>
<protein>
    <recommendedName>
        <fullName evidence="13">G-protein coupled receptors family 1 profile domain-containing protein</fullName>
    </recommendedName>
</protein>
<keyword evidence="5 12" id="KW-1133">Transmembrane helix</keyword>
<dbReference type="PANTHER" id="PTHR24232">
    <property type="entry name" value="G-PROTEIN COUPLED RECEPTOR"/>
    <property type="match status" value="1"/>
</dbReference>
<evidence type="ECO:0000256" key="12">
    <source>
        <dbReference type="SAM" id="Phobius"/>
    </source>
</evidence>
<evidence type="ECO:0000256" key="8">
    <source>
        <dbReference type="ARBA" id="ARBA00023170"/>
    </source>
</evidence>
<dbReference type="CDD" id="cd14982">
    <property type="entry name" value="7tmA_purinoceptor-like"/>
    <property type="match status" value="1"/>
</dbReference>
<dbReference type="Pfam" id="PF00001">
    <property type="entry name" value="7tm_1"/>
    <property type="match status" value="1"/>
</dbReference>
<keyword evidence="10 11" id="KW-0807">Transducer</keyword>
<keyword evidence="9" id="KW-0325">Glycoprotein</keyword>
<evidence type="ECO:0000256" key="9">
    <source>
        <dbReference type="ARBA" id="ARBA00023180"/>
    </source>
</evidence>
<comment type="similarity">
    <text evidence="2">Belongs to the L6 tetraspanin family.</text>
</comment>
<dbReference type="GO" id="GO:0005886">
    <property type="term" value="C:plasma membrane"/>
    <property type="evidence" value="ECO:0007669"/>
    <property type="project" value="UniProtKB-SubCell"/>
</dbReference>
<proteinExistence type="inferred from homology"/>
<accession>A0AAN8Q5B2</accession>
<feature type="transmembrane region" description="Helical" evidence="12">
    <location>
        <begin position="352"/>
        <end position="374"/>
    </location>
</feature>
<feature type="transmembrane region" description="Helical" evidence="12">
    <location>
        <begin position="180"/>
        <end position="201"/>
    </location>
</feature>
<dbReference type="SUPFAM" id="SSF81321">
    <property type="entry name" value="Family A G protein-coupled receptor-like"/>
    <property type="match status" value="1"/>
</dbReference>
<feature type="transmembrane region" description="Helical" evidence="12">
    <location>
        <begin position="108"/>
        <end position="135"/>
    </location>
</feature>
<name>A0AAN8Q5B2_9TELE</name>
<dbReference type="Gene3D" id="1.20.1070.10">
    <property type="entry name" value="Rhodopsin 7-helix transmembrane proteins"/>
    <property type="match status" value="1"/>
</dbReference>
<feature type="domain" description="G-protein coupled receptors family 1 profile" evidence="13">
    <location>
        <begin position="124"/>
        <end position="371"/>
    </location>
</feature>
<dbReference type="GO" id="GO:0035025">
    <property type="term" value="P:positive regulation of Rho protein signal transduction"/>
    <property type="evidence" value="ECO:0007669"/>
    <property type="project" value="TreeGrafter"/>
</dbReference>
<dbReference type="Proteomes" id="UP001356427">
    <property type="component" value="Unassembled WGS sequence"/>
</dbReference>
<keyword evidence="8 11" id="KW-0675">Receptor</keyword>
<dbReference type="AlphaFoldDB" id="A0AAN8Q5B2"/>
<dbReference type="PANTHER" id="PTHR24232:SF112">
    <property type="entry name" value="LYSOPHOSPHATIDIC ACID RECEPTOR 6-LIKE"/>
    <property type="match status" value="1"/>
</dbReference>
<evidence type="ECO:0000256" key="7">
    <source>
        <dbReference type="ARBA" id="ARBA00023136"/>
    </source>
</evidence>
<dbReference type="PRINTS" id="PR00237">
    <property type="entry name" value="GPCRRHODOPSN"/>
</dbReference>
<evidence type="ECO:0000256" key="6">
    <source>
        <dbReference type="ARBA" id="ARBA00023040"/>
    </source>
</evidence>
<dbReference type="InterPro" id="IPR017452">
    <property type="entry name" value="GPCR_Rhodpsn_7TM"/>
</dbReference>
<dbReference type="GO" id="GO:0004930">
    <property type="term" value="F:G protein-coupled receptor activity"/>
    <property type="evidence" value="ECO:0007669"/>
    <property type="project" value="UniProtKB-KW"/>
</dbReference>
<feature type="transmembrane region" description="Helical" evidence="12">
    <location>
        <begin position="222"/>
        <end position="242"/>
    </location>
</feature>
<keyword evidence="15" id="KW-1185">Reference proteome</keyword>
<keyword evidence="3" id="KW-1003">Cell membrane</keyword>
<keyword evidence="6 11" id="KW-0297">G-protein coupled receptor</keyword>
<keyword evidence="7 12" id="KW-0472">Membrane</keyword>